<keyword evidence="7" id="KW-0119">Carbohydrate metabolism</keyword>
<evidence type="ECO:0000256" key="5">
    <source>
        <dbReference type="ARBA" id="ARBA00022801"/>
    </source>
</evidence>
<evidence type="ECO:0000256" key="10">
    <source>
        <dbReference type="ARBA" id="ARBA00023326"/>
    </source>
</evidence>
<keyword evidence="10" id="KW-0624">Polysaccharide degradation</keyword>
<evidence type="ECO:0000256" key="2">
    <source>
        <dbReference type="ARBA" id="ARBA00005641"/>
    </source>
</evidence>
<evidence type="ECO:0000256" key="6">
    <source>
        <dbReference type="ARBA" id="ARBA00023001"/>
    </source>
</evidence>
<evidence type="ECO:0000313" key="16">
    <source>
        <dbReference type="EMBL" id="GIZ44991.1"/>
    </source>
</evidence>
<dbReference type="InterPro" id="IPR001547">
    <property type="entry name" value="Glyco_hydro_5"/>
</dbReference>
<organism evidence="16 17">
    <name type="scientific">Cercospora kikuchii</name>
    <dbReference type="NCBI Taxonomy" id="84275"/>
    <lineage>
        <taxon>Eukaryota</taxon>
        <taxon>Fungi</taxon>
        <taxon>Dikarya</taxon>
        <taxon>Ascomycota</taxon>
        <taxon>Pezizomycotina</taxon>
        <taxon>Dothideomycetes</taxon>
        <taxon>Dothideomycetidae</taxon>
        <taxon>Mycosphaerellales</taxon>
        <taxon>Mycosphaerellaceae</taxon>
        <taxon>Cercospora</taxon>
    </lineage>
</organism>
<keyword evidence="4 14" id="KW-0732">Signal</keyword>
<dbReference type="Gene3D" id="3.20.20.80">
    <property type="entry name" value="Glycosidases"/>
    <property type="match status" value="1"/>
</dbReference>
<dbReference type="Proteomes" id="UP000825890">
    <property type="component" value="Unassembled WGS sequence"/>
</dbReference>
<dbReference type="PROSITE" id="PS00659">
    <property type="entry name" value="GLYCOSYL_HYDROL_F5"/>
    <property type="match status" value="1"/>
</dbReference>
<comment type="catalytic activity">
    <reaction evidence="1">
        <text>Endohydrolysis of (1-&gt;4)-beta-D-glucosidic linkages in cellulose, lichenin and cereal beta-D-glucans.</text>
        <dbReference type="EC" id="3.2.1.4"/>
    </reaction>
</comment>
<dbReference type="InterPro" id="IPR017853">
    <property type="entry name" value="GH"/>
</dbReference>
<reference evidence="16 17" key="1">
    <citation type="submission" date="2021-01" db="EMBL/GenBank/DDBJ databases">
        <title>Cercospora kikuchii MAFF 305040 whole genome shotgun sequence.</title>
        <authorList>
            <person name="Kashiwa T."/>
            <person name="Suzuki T."/>
        </authorList>
    </citation>
    <scope>NUCLEOTIDE SEQUENCE [LARGE SCALE GENOMIC DNA]</scope>
    <source>
        <strain evidence="16 17">MAFF 305040</strain>
    </source>
</reference>
<dbReference type="FunFam" id="3.20.20.80:FF:000124">
    <property type="entry name" value="Exported cellulase"/>
    <property type="match status" value="1"/>
</dbReference>
<dbReference type="PROSITE" id="PS51257">
    <property type="entry name" value="PROKAR_LIPOPROTEIN"/>
    <property type="match status" value="1"/>
</dbReference>
<name>A0A9P3CMD2_9PEZI</name>
<evidence type="ECO:0000256" key="9">
    <source>
        <dbReference type="ARBA" id="ARBA00023295"/>
    </source>
</evidence>
<feature type="domain" description="Glycoside hydrolase family 5" evidence="15">
    <location>
        <begin position="222"/>
        <end position="474"/>
    </location>
</feature>
<keyword evidence="6" id="KW-0136">Cellulose degradation</keyword>
<proteinExistence type="inferred from homology"/>
<protein>
    <recommendedName>
        <fullName evidence="12">Endoglucanase EG-II</fullName>
        <ecNumber evidence="3">3.2.1.4</ecNumber>
    </recommendedName>
</protein>
<feature type="chain" id="PRO_5040406271" description="Endoglucanase EG-II" evidence="14">
    <location>
        <begin position="22"/>
        <end position="511"/>
    </location>
</feature>
<evidence type="ECO:0000259" key="15">
    <source>
        <dbReference type="Pfam" id="PF00150"/>
    </source>
</evidence>
<evidence type="ECO:0000256" key="12">
    <source>
        <dbReference type="ARBA" id="ARBA00074271"/>
    </source>
</evidence>
<feature type="signal peptide" evidence="14">
    <location>
        <begin position="1"/>
        <end position="21"/>
    </location>
</feature>
<keyword evidence="8" id="KW-0873">Pyrrolidone carboxylic acid</keyword>
<dbReference type="AlphaFoldDB" id="A0A9P3CMD2"/>
<dbReference type="SUPFAM" id="SSF51445">
    <property type="entry name" value="(Trans)glycosidases"/>
    <property type="match status" value="1"/>
</dbReference>
<evidence type="ECO:0000256" key="8">
    <source>
        <dbReference type="ARBA" id="ARBA00023283"/>
    </source>
</evidence>
<dbReference type="EC" id="3.2.1.4" evidence="3"/>
<comment type="caution">
    <text evidence="16">The sequence shown here is derived from an EMBL/GenBank/DDBJ whole genome shotgun (WGS) entry which is preliminary data.</text>
</comment>
<evidence type="ECO:0000256" key="7">
    <source>
        <dbReference type="ARBA" id="ARBA00023277"/>
    </source>
</evidence>
<evidence type="ECO:0000256" key="4">
    <source>
        <dbReference type="ARBA" id="ARBA00022729"/>
    </source>
</evidence>
<keyword evidence="17" id="KW-1185">Reference proteome</keyword>
<dbReference type="GeneID" id="68293750"/>
<gene>
    <name evidence="16" type="ORF">CKM354_000817500</name>
</gene>
<evidence type="ECO:0000313" key="17">
    <source>
        <dbReference type="Proteomes" id="UP000825890"/>
    </source>
</evidence>
<sequence>MRLSILTFAATAAAAGSACRASTGIIPYPTGTDYTFSPVTAPSGSAPSGSAPSGFTFSSSSTSIGNTSTSASACRARTSITSVAAGASPISSLVSAPVSSAESAPAGYAPVSSAPVSSAPVIIAPTSSAPASSASASSAPVSSAPVISVPGPASSGAAPPTNPTFATSSFASGSASTLTSSAASGGSTGVSYAGVNIAGLDFGCDTSGNCQTSNVVDPGQDGIDQINHFISDDGLNTIRLPVGWQFLVNNQVGGSLDAANFATYDKLMQGCLDAGAEMCIIDIHNYARWNGAIVGQGGPSNTEFASLWSLLASKYKNNDKVVFGIMNEPHDVDIGKWATTVQAAVTAIRQAGATSNKILLPGNDWTHASSYISDGSAEALSAVKNLDGSTTNLIFDVHQYLDSDGSGTHTNCVTDNADSFRELGDYLRQNKRQAILTETGGGSTDETCLANLCKQFDVLNEYSDVYLGWTGWAAGKFDSSYELAETPTKSGSGGFTDLPLVKQCIVGKFKA</sequence>
<comment type="similarity">
    <text evidence="2 13">Belongs to the glycosyl hydrolase 5 (cellulase A) family.</text>
</comment>
<dbReference type="InterPro" id="IPR018087">
    <property type="entry name" value="Glyco_hydro_5_CS"/>
</dbReference>
<dbReference type="GO" id="GO:0008810">
    <property type="term" value="F:cellulase activity"/>
    <property type="evidence" value="ECO:0007669"/>
    <property type="project" value="UniProtKB-EC"/>
</dbReference>
<evidence type="ECO:0000256" key="13">
    <source>
        <dbReference type="RuleBase" id="RU361153"/>
    </source>
</evidence>
<evidence type="ECO:0000256" key="3">
    <source>
        <dbReference type="ARBA" id="ARBA00012601"/>
    </source>
</evidence>
<accession>A0A9P3CMD2</accession>
<evidence type="ECO:0000256" key="1">
    <source>
        <dbReference type="ARBA" id="ARBA00000966"/>
    </source>
</evidence>
<evidence type="ECO:0000256" key="14">
    <source>
        <dbReference type="SAM" id="SignalP"/>
    </source>
</evidence>
<dbReference type="PANTHER" id="PTHR34142">
    <property type="entry name" value="ENDO-BETA-1,4-GLUCANASE A"/>
    <property type="match status" value="1"/>
</dbReference>
<evidence type="ECO:0000256" key="11">
    <source>
        <dbReference type="ARBA" id="ARBA00059691"/>
    </source>
</evidence>
<keyword evidence="9 13" id="KW-0326">Glycosidase</keyword>
<comment type="function">
    <text evidence="11">Endoglucanase (EG) that cleaves the internal beta-1,4-glucosidic bonds in cellulose. The degradation of cellulose involves an interplay between different cellulolytic enzymes. Hydrolysis starts with EGs, which cut internal glycosidic linkages to reduce the polymerization degree of the substrate and creates new chain ends for exocellobiohydrolases (CBHs). The CBH release the disaccharide cellobiose from the non-reducing end of the cellulose polymer chain. Finally, beta-1,4-glucosidases hydrolyze the cellobiose and other short cello-oligosaccharides into glucose units.</text>
</comment>
<dbReference type="OrthoDB" id="5823761at2759"/>
<keyword evidence="5 13" id="KW-0378">Hydrolase</keyword>
<dbReference type="PANTHER" id="PTHR34142:SF5">
    <property type="entry name" value="CBM1 DOMAIN-CONTAINING PROTEIN"/>
    <property type="match status" value="1"/>
</dbReference>
<dbReference type="Pfam" id="PF00150">
    <property type="entry name" value="Cellulase"/>
    <property type="match status" value="1"/>
</dbReference>
<dbReference type="RefSeq" id="XP_044659478.1">
    <property type="nucleotide sequence ID" value="XM_044803543.1"/>
</dbReference>
<dbReference type="EMBL" id="BOLY01000005">
    <property type="protein sequence ID" value="GIZ44991.1"/>
    <property type="molecule type" value="Genomic_DNA"/>
</dbReference>
<dbReference type="GO" id="GO:0030245">
    <property type="term" value="P:cellulose catabolic process"/>
    <property type="evidence" value="ECO:0007669"/>
    <property type="project" value="UniProtKB-KW"/>
</dbReference>